<sequence>MKLNEKNLIAFAVSPTPVDKEGWLNKRGEVNKGFQRRWFVLKGNLLFYFEKKGDKEPVGVIILEGCTIELAEFEDHFSFKIVFHGPGNRSYILAADSHDVMEQWMKALACASHDYMKLMVADLQRQLEELEDNVPVTTNPFININNHQGGSSPQPPPRVRTQSVQQTCI</sequence>
<name>A0A9P0AG68_BEMTA</name>
<feature type="region of interest" description="Disordered" evidence="1">
    <location>
        <begin position="141"/>
        <end position="169"/>
    </location>
</feature>
<feature type="compositionally biased region" description="Polar residues" evidence="1">
    <location>
        <begin position="160"/>
        <end position="169"/>
    </location>
</feature>
<dbReference type="PANTHER" id="PTHR22902:SF53">
    <property type="entry name" value="INOSITOL PHOSPHATASE INTERACTING PROTEIN, ISOFORM A"/>
    <property type="match status" value="1"/>
</dbReference>
<evidence type="ECO:0000313" key="4">
    <source>
        <dbReference type="Proteomes" id="UP001152759"/>
    </source>
</evidence>
<evidence type="ECO:0000313" key="3">
    <source>
        <dbReference type="EMBL" id="CAH0391022.1"/>
    </source>
</evidence>
<dbReference type="Gene3D" id="2.30.29.30">
    <property type="entry name" value="Pleckstrin-homology domain (PH domain)/Phosphotyrosine-binding domain (PTB)"/>
    <property type="match status" value="1"/>
</dbReference>
<dbReference type="InterPro" id="IPR011993">
    <property type="entry name" value="PH-like_dom_sf"/>
</dbReference>
<accession>A0A9P0AG68</accession>
<feature type="domain" description="PH" evidence="2">
    <location>
        <begin position="17"/>
        <end position="113"/>
    </location>
</feature>
<dbReference type="InterPro" id="IPR001849">
    <property type="entry name" value="PH_domain"/>
</dbReference>
<dbReference type="PROSITE" id="PS50003">
    <property type="entry name" value="PH_DOMAIN"/>
    <property type="match status" value="1"/>
</dbReference>
<dbReference type="GO" id="GO:0042147">
    <property type="term" value="P:retrograde transport, endosome to Golgi"/>
    <property type="evidence" value="ECO:0007669"/>
    <property type="project" value="TreeGrafter"/>
</dbReference>
<evidence type="ECO:0000256" key="1">
    <source>
        <dbReference type="SAM" id="MobiDB-lite"/>
    </source>
</evidence>
<dbReference type="Proteomes" id="UP001152759">
    <property type="component" value="Chromosome 5"/>
</dbReference>
<reference evidence="3" key="1">
    <citation type="submission" date="2021-12" db="EMBL/GenBank/DDBJ databases">
        <authorList>
            <person name="King R."/>
        </authorList>
    </citation>
    <scope>NUCLEOTIDE SEQUENCE</scope>
</reference>
<dbReference type="GO" id="GO:0005802">
    <property type="term" value="C:trans-Golgi network"/>
    <property type="evidence" value="ECO:0007669"/>
    <property type="project" value="TreeGrafter"/>
</dbReference>
<dbReference type="FunFam" id="2.30.29.30:FF:000378">
    <property type="entry name" value="Uncharacterized protein, isoform A"/>
    <property type="match status" value="1"/>
</dbReference>
<keyword evidence="4" id="KW-1185">Reference proteome</keyword>
<dbReference type="GO" id="GO:0055037">
    <property type="term" value="C:recycling endosome"/>
    <property type="evidence" value="ECO:0007669"/>
    <property type="project" value="TreeGrafter"/>
</dbReference>
<dbReference type="AlphaFoldDB" id="A0A9P0AG68"/>
<dbReference type="GO" id="GO:0007032">
    <property type="term" value="P:endosome organization"/>
    <property type="evidence" value="ECO:0007669"/>
    <property type="project" value="TreeGrafter"/>
</dbReference>
<dbReference type="GO" id="GO:0005769">
    <property type="term" value="C:early endosome"/>
    <property type="evidence" value="ECO:0007669"/>
    <property type="project" value="TreeGrafter"/>
</dbReference>
<protein>
    <recommendedName>
        <fullName evidence="2">PH domain-containing protein</fullName>
    </recommendedName>
</protein>
<dbReference type="SUPFAM" id="SSF50729">
    <property type="entry name" value="PH domain-like"/>
    <property type="match status" value="1"/>
</dbReference>
<proteinExistence type="predicted"/>
<dbReference type="InterPro" id="IPR045188">
    <property type="entry name" value="Boi1/Boi2-like"/>
</dbReference>
<dbReference type="PANTHER" id="PTHR22902">
    <property type="entry name" value="SESQUIPEDALIAN"/>
    <property type="match status" value="1"/>
</dbReference>
<dbReference type="GO" id="GO:0005829">
    <property type="term" value="C:cytosol"/>
    <property type="evidence" value="ECO:0007669"/>
    <property type="project" value="GOC"/>
</dbReference>
<gene>
    <name evidence="3" type="ORF">BEMITA_LOCUS9685</name>
</gene>
<dbReference type="EMBL" id="OU963866">
    <property type="protein sequence ID" value="CAH0391022.1"/>
    <property type="molecule type" value="Genomic_DNA"/>
</dbReference>
<dbReference type="GO" id="GO:0001881">
    <property type="term" value="P:receptor recycling"/>
    <property type="evidence" value="ECO:0007669"/>
    <property type="project" value="TreeGrafter"/>
</dbReference>
<dbReference type="Pfam" id="PF00169">
    <property type="entry name" value="PH"/>
    <property type="match status" value="1"/>
</dbReference>
<feature type="compositionally biased region" description="Polar residues" evidence="1">
    <location>
        <begin position="141"/>
        <end position="152"/>
    </location>
</feature>
<organism evidence="3 4">
    <name type="scientific">Bemisia tabaci</name>
    <name type="common">Sweetpotato whitefly</name>
    <name type="synonym">Aleurodes tabaci</name>
    <dbReference type="NCBI Taxonomy" id="7038"/>
    <lineage>
        <taxon>Eukaryota</taxon>
        <taxon>Metazoa</taxon>
        <taxon>Ecdysozoa</taxon>
        <taxon>Arthropoda</taxon>
        <taxon>Hexapoda</taxon>
        <taxon>Insecta</taxon>
        <taxon>Pterygota</taxon>
        <taxon>Neoptera</taxon>
        <taxon>Paraneoptera</taxon>
        <taxon>Hemiptera</taxon>
        <taxon>Sternorrhyncha</taxon>
        <taxon>Aleyrodoidea</taxon>
        <taxon>Aleyrodidae</taxon>
        <taxon>Aleyrodinae</taxon>
        <taxon>Bemisia</taxon>
    </lineage>
</organism>
<dbReference type="CDD" id="cd13288">
    <property type="entry name" value="PH_Ses"/>
    <property type="match status" value="1"/>
</dbReference>
<evidence type="ECO:0000259" key="2">
    <source>
        <dbReference type="PROSITE" id="PS50003"/>
    </source>
</evidence>
<dbReference type="SMART" id="SM00233">
    <property type="entry name" value="PH"/>
    <property type="match status" value="1"/>
</dbReference>